<comment type="caution">
    <text evidence="6">The sequence shown here is derived from an EMBL/GenBank/DDBJ whole genome shotgun (WGS) entry which is preliminary data.</text>
</comment>
<name>A0AA41UZ64_PAPNU</name>
<gene>
    <name evidence="6" type="ORF">MKW94_027749</name>
</gene>
<dbReference type="SUPFAM" id="SSF57889">
    <property type="entry name" value="Cysteine-rich domain"/>
    <property type="match status" value="2"/>
</dbReference>
<keyword evidence="7" id="KW-1185">Reference proteome</keyword>
<feature type="region of interest" description="Disordered" evidence="4">
    <location>
        <begin position="209"/>
        <end position="235"/>
    </location>
</feature>
<protein>
    <recommendedName>
        <fullName evidence="5">Phorbol-ester/DAG-type domain-containing protein</fullName>
    </recommendedName>
</protein>
<dbReference type="GO" id="GO:0046872">
    <property type="term" value="F:metal ion binding"/>
    <property type="evidence" value="ECO:0007669"/>
    <property type="project" value="UniProtKB-KW"/>
</dbReference>
<evidence type="ECO:0000256" key="3">
    <source>
        <dbReference type="ARBA" id="ARBA00022833"/>
    </source>
</evidence>
<dbReference type="InterPro" id="IPR004146">
    <property type="entry name" value="DC1"/>
</dbReference>
<keyword evidence="2" id="KW-0677">Repeat</keyword>
<feature type="domain" description="Phorbol-ester/DAG-type" evidence="5">
    <location>
        <begin position="155"/>
        <end position="206"/>
    </location>
</feature>
<evidence type="ECO:0000313" key="6">
    <source>
        <dbReference type="EMBL" id="MCL7025699.1"/>
    </source>
</evidence>
<reference evidence="6" key="1">
    <citation type="submission" date="2022-03" db="EMBL/GenBank/DDBJ databases">
        <title>A functionally conserved STORR gene fusion in Papaver species that diverged 16.8 million years ago.</title>
        <authorList>
            <person name="Catania T."/>
        </authorList>
    </citation>
    <scope>NUCLEOTIDE SEQUENCE</scope>
    <source>
        <strain evidence="6">S-191538</strain>
    </source>
</reference>
<dbReference type="EMBL" id="JAJJMA010048080">
    <property type="protein sequence ID" value="MCL7025699.1"/>
    <property type="molecule type" value="Genomic_DNA"/>
</dbReference>
<evidence type="ECO:0000256" key="2">
    <source>
        <dbReference type="ARBA" id="ARBA00022737"/>
    </source>
</evidence>
<proteinExistence type="predicted"/>
<evidence type="ECO:0000259" key="5">
    <source>
        <dbReference type="PROSITE" id="PS50081"/>
    </source>
</evidence>
<keyword evidence="1" id="KW-0479">Metal-binding</keyword>
<feature type="region of interest" description="Disordered" evidence="4">
    <location>
        <begin position="288"/>
        <end position="315"/>
    </location>
</feature>
<dbReference type="PROSITE" id="PS50081">
    <property type="entry name" value="ZF_DAG_PE_2"/>
    <property type="match status" value="1"/>
</dbReference>
<evidence type="ECO:0000313" key="7">
    <source>
        <dbReference type="Proteomes" id="UP001177140"/>
    </source>
</evidence>
<evidence type="ECO:0000256" key="1">
    <source>
        <dbReference type="ARBA" id="ARBA00022723"/>
    </source>
</evidence>
<dbReference type="PANTHER" id="PTHR47841">
    <property type="entry name" value="DIACYLGLYCEROL KINASE THETA-LIKE-RELATED"/>
    <property type="match status" value="1"/>
</dbReference>
<dbReference type="AlphaFoldDB" id="A0AA41UZ64"/>
<dbReference type="InterPro" id="IPR002219">
    <property type="entry name" value="PKC_DAG/PE"/>
</dbReference>
<evidence type="ECO:0000256" key="4">
    <source>
        <dbReference type="SAM" id="MobiDB-lite"/>
    </source>
</evidence>
<keyword evidence="3" id="KW-0862">Zinc</keyword>
<dbReference type="InterPro" id="IPR046349">
    <property type="entry name" value="C1-like_sf"/>
</dbReference>
<dbReference type="Pfam" id="PF03107">
    <property type="entry name" value="C1_2"/>
    <property type="match status" value="2"/>
</dbReference>
<organism evidence="6 7">
    <name type="scientific">Papaver nudicaule</name>
    <name type="common">Iceland poppy</name>
    <dbReference type="NCBI Taxonomy" id="74823"/>
    <lineage>
        <taxon>Eukaryota</taxon>
        <taxon>Viridiplantae</taxon>
        <taxon>Streptophyta</taxon>
        <taxon>Embryophyta</taxon>
        <taxon>Tracheophyta</taxon>
        <taxon>Spermatophyta</taxon>
        <taxon>Magnoliopsida</taxon>
        <taxon>Ranunculales</taxon>
        <taxon>Papaveraceae</taxon>
        <taxon>Papaveroideae</taxon>
        <taxon>Papaver</taxon>
    </lineage>
</organism>
<dbReference type="PANTHER" id="PTHR47841:SF7">
    <property type="entry name" value="CYSTEINE_HISTIDINE-RICH C1 DOMAIN PROTEIN"/>
    <property type="match status" value="1"/>
</dbReference>
<sequence length="341" mass="38639">MASAAPRTFSREGKETLQHFTHPHILTKEVFSQHVGYQTDEFLCDACHTLGSGTRYRSKQCDFDIHENCADCPEYLNTFIHPKHRLELMWEGSKSTKKDYGELRPCDVCGDPVKGLFYICSSGAERRYENGRHSFFIHPLCSKFPSQVHHAIDEKHHLKFQSVPVIPYSLCAICGDVVLASSWSYRCDPCGVNIHLECITLPFDNHHTGSTTYSSRSPMDPQEQMHQQKGPVHPPPTYTPYGDYTGKTPFTPLPAYNNYCPPPYNYYPYPPPNYNYYYPQPPQPYEYPPTPPPPYYNHHPPHAPPKKEATGGKRKRSAAILGRIAVSLFFSAATAGVIPIG</sequence>
<dbReference type="Proteomes" id="UP001177140">
    <property type="component" value="Unassembled WGS sequence"/>
</dbReference>
<accession>A0AA41UZ64</accession>